<feature type="domain" description="N-acetyltransferase" evidence="1">
    <location>
        <begin position="5"/>
        <end position="154"/>
    </location>
</feature>
<accession>A0A0K9YXI7</accession>
<evidence type="ECO:0000259" key="1">
    <source>
        <dbReference type="PROSITE" id="PS51186"/>
    </source>
</evidence>
<protein>
    <submittedName>
        <fullName evidence="3">GCN5 family acetyltransferase</fullName>
    </submittedName>
</protein>
<dbReference type="Proteomes" id="UP000319578">
    <property type="component" value="Unassembled WGS sequence"/>
</dbReference>
<dbReference type="PATRIC" id="fig|54915.3.peg.6414"/>
<keyword evidence="3" id="KW-0808">Transferase</keyword>
<sequence>MKMKLKYVILPPQVLAESQATLVRFARQEGDRRITKHAIEWLTRLSPKMLSKNDTSVALAMNGKRVVGLFAVSRCGLGHSFLVVDKRYRNRGIGKALTAHVCQSLPKLYVRVALDNEASLTLFRGMGFEPVKASIGPTGKPTLWLAYGLWNPNDLQEHAG</sequence>
<dbReference type="AlphaFoldDB" id="A0A0K9YXI7"/>
<comment type="caution">
    <text evidence="3">The sequence shown here is derived from an EMBL/GenBank/DDBJ whole genome shotgun (WGS) entry which is preliminary data.</text>
</comment>
<organism evidence="3 4">
    <name type="scientific">Brevibacillus reuszeri</name>
    <dbReference type="NCBI Taxonomy" id="54915"/>
    <lineage>
        <taxon>Bacteria</taxon>
        <taxon>Bacillati</taxon>
        <taxon>Bacillota</taxon>
        <taxon>Bacilli</taxon>
        <taxon>Bacillales</taxon>
        <taxon>Paenibacillaceae</taxon>
        <taxon>Brevibacillus</taxon>
    </lineage>
</organism>
<dbReference type="SUPFAM" id="SSF55729">
    <property type="entry name" value="Acyl-CoA N-acyltransferases (Nat)"/>
    <property type="match status" value="1"/>
</dbReference>
<proteinExistence type="predicted"/>
<dbReference type="CDD" id="cd04301">
    <property type="entry name" value="NAT_SF"/>
    <property type="match status" value="1"/>
</dbReference>
<reference evidence="3" key="2">
    <citation type="submission" date="2015-07" db="EMBL/GenBank/DDBJ databases">
        <title>MeaNS - Measles Nucleotide Surveillance Program.</title>
        <authorList>
            <person name="Tran T."/>
            <person name="Druce J."/>
        </authorList>
    </citation>
    <scope>NUCLEOTIDE SEQUENCE</scope>
    <source>
        <strain evidence="3">DSM 9887</strain>
    </source>
</reference>
<evidence type="ECO:0000313" key="3">
    <source>
        <dbReference type="EMBL" id="KNB73337.1"/>
    </source>
</evidence>
<dbReference type="EMBL" id="BJON01000008">
    <property type="protein sequence ID" value="GED68289.1"/>
    <property type="molecule type" value="Genomic_DNA"/>
</dbReference>
<dbReference type="OrthoDB" id="2869300at2"/>
<evidence type="ECO:0000313" key="2">
    <source>
        <dbReference type="EMBL" id="GED68289.1"/>
    </source>
</evidence>
<keyword evidence="5" id="KW-1185">Reference proteome</keyword>
<evidence type="ECO:0000313" key="4">
    <source>
        <dbReference type="Proteomes" id="UP000036834"/>
    </source>
</evidence>
<evidence type="ECO:0000313" key="5">
    <source>
        <dbReference type="Proteomes" id="UP000319578"/>
    </source>
</evidence>
<dbReference type="Gene3D" id="3.40.630.30">
    <property type="match status" value="1"/>
</dbReference>
<reference evidence="4" key="1">
    <citation type="submission" date="2015-07" db="EMBL/GenBank/DDBJ databases">
        <title>Genome sequencing project for genomic taxonomy and phylogenomics of Bacillus-like bacteria.</title>
        <authorList>
            <person name="Liu B."/>
            <person name="Wang J."/>
            <person name="Zhu Y."/>
            <person name="Liu G."/>
            <person name="Chen Q."/>
            <person name="Chen Z."/>
            <person name="Lan J."/>
            <person name="Che J."/>
            <person name="Ge C."/>
            <person name="Shi H."/>
            <person name="Pan Z."/>
            <person name="Liu X."/>
        </authorList>
    </citation>
    <scope>NUCLEOTIDE SEQUENCE [LARGE SCALE GENOMIC DNA]</scope>
    <source>
        <strain evidence="4">DSM 9887</strain>
    </source>
</reference>
<dbReference type="InterPro" id="IPR016181">
    <property type="entry name" value="Acyl_CoA_acyltransferase"/>
</dbReference>
<name>A0A0K9YXI7_9BACL</name>
<dbReference type="GO" id="GO:0016747">
    <property type="term" value="F:acyltransferase activity, transferring groups other than amino-acyl groups"/>
    <property type="evidence" value="ECO:0007669"/>
    <property type="project" value="InterPro"/>
</dbReference>
<dbReference type="PROSITE" id="PS51186">
    <property type="entry name" value="GNAT"/>
    <property type="match status" value="1"/>
</dbReference>
<dbReference type="EMBL" id="LGIQ01000005">
    <property type="protein sequence ID" value="KNB73337.1"/>
    <property type="molecule type" value="Genomic_DNA"/>
</dbReference>
<gene>
    <name evidence="3" type="ORF">ADS79_05085</name>
    <name evidence="2" type="ORF">BRE01_19910</name>
</gene>
<dbReference type="Pfam" id="PF13673">
    <property type="entry name" value="Acetyltransf_10"/>
    <property type="match status" value="1"/>
</dbReference>
<reference evidence="2 5" key="3">
    <citation type="submission" date="2019-06" db="EMBL/GenBank/DDBJ databases">
        <title>Whole genome shotgun sequence of Brevibacillus reuszeri NBRC 15719.</title>
        <authorList>
            <person name="Hosoyama A."/>
            <person name="Uohara A."/>
            <person name="Ohji S."/>
            <person name="Ichikawa N."/>
        </authorList>
    </citation>
    <scope>NUCLEOTIDE SEQUENCE [LARGE SCALE GENOMIC DNA]</scope>
    <source>
        <strain evidence="2 5">NBRC 15719</strain>
    </source>
</reference>
<dbReference type="STRING" id="54915.ADS79_05085"/>
<dbReference type="InterPro" id="IPR000182">
    <property type="entry name" value="GNAT_dom"/>
</dbReference>
<dbReference type="Proteomes" id="UP000036834">
    <property type="component" value="Unassembled WGS sequence"/>
</dbReference>